<gene>
    <name evidence="1" type="ORF">C8A03DRAFT_35378</name>
</gene>
<accession>A0AAN7HE20</accession>
<organism evidence="1 2">
    <name type="scientific">Achaetomium macrosporum</name>
    <dbReference type="NCBI Taxonomy" id="79813"/>
    <lineage>
        <taxon>Eukaryota</taxon>
        <taxon>Fungi</taxon>
        <taxon>Dikarya</taxon>
        <taxon>Ascomycota</taxon>
        <taxon>Pezizomycotina</taxon>
        <taxon>Sordariomycetes</taxon>
        <taxon>Sordariomycetidae</taxon>
        <taxon>Sordariales</taxon>
        <taxon>Chaetomiaceae</taxon>
        <taxon>Achaetomium</taxon>
    </lineage>
</organism>
<evidence type="ECO:0000313" key="1">
    <source>
        <dbReference type="EMBL" id="KAK4236689.1"/>
    </source>
</evidence>
<reference evidence="1" key="1">
    <citation type="journal article" date="2023" name="Mol. Phylogenet. Evol.">
        <title>Genome-scale phylogeny and comparative genomics of the fungal order Sordariales.</title>
        <authorList>
            <person name="Hensen N."/>
            <person name="Bonometti L."/>
            <person name="Westerberg I."/>
            <person name="Brannstrom I.O."/>
            <person name="Guillou S."/>
            <person name="Cros-Aarteil S."/>
            <person name="Calhoun S."/>
            <person name="Haridas S."/>
            <person name="Kuo A."/>
            <person name="Mondo S."/>
            <person name="Pangilinan J."/>
            <person name="Riley R."/>
            <person name="LaButti K."/>
            <person name="Andreopoulos B."/>
            <person name="Lipzen A."/>
            <person name="Chen C."/>
            <person name="Yan M."/>
            <person name="Daum C."/>
            <person name="Ng V."/>
            <person name="Clum A."/>
            <person name="Steindorff A."/>
            <person name="Ohm R.A."/>
            <person name="Martin F."/>
            <person name="Silar P."/>
            <person name="Natvig D.O."/>
            <person name="Lalanne C."/>
            <person name="Gautier V."/>
            <person name="Ament-Velasquez S.L."/>
            <person name="Kruys A."/>
            <person name="Hutchinson M.I."/>
            <person name="Powell A.J."/>
            <person name="Barry K."/>
            <person name="Miller A.N."/>
            <person name="Grigoriev I.V."/>
            <person name="Debuchy R."/>
            <person name="Gladieux P."/>
            <person name="Hiltunen Thoren M."/>
            <person name="Johannesson H."/>
        </authorList>
    </citation>
    <scope>NUCLEOTIDE SEQUENCE</scope>
    <source>
        <strain evidence="1">CBS 532.94</strain>
    </source>
</reference>
<proteinExistence type="predicted"/>
<comment type="caution">
    <text evidence="1">The sequence shown here is derived from an EMBL/GenBank/DDBJ whole genome shotgun (WGS) entry which is preliminary data.</text>
</comment>
<keyword evidence="2" id="KW-1185">Reference proteome</keyword>
<evidence type="ECO:0000313" key="2">
    <source>
        <dbReference type="Proteomes" id="UP001303760"/>
    </source>
</evidence>
<reference evidence="1" key="2">
    <citation type="submission" date="2023-05" db="EMBL/GenBank/DDBJ databases">
        <authorList>
            <consortium name="Lawrence Berkeley National Laboratory"/>
            <person name="Steindorff A."/>
            <person name="Hensen N."/>
            <person name="Bonometti L."/>
            <person name="Westerberg I."/>
            <person name="Brannstrom I.O."/>
            <person name="Guillou S."/>
            <person name="Cros-Aarteil S."/>
            <person name="Calhoun S."/>
            <person name="Haridas S."/>
            <person name="Kuo A."/>
            <person name="Mondo S."/>
            <person name="Pangilinan J."/>
            <person name="Riley R."/>
            <person name="Labutti K."/>
            <person name="Andreopoulos B."/>
            <person name="Lipzen A."/>
            <person name="Chen C."/>
            <person name="Yanf M."/>
            <person name="Daum C."/>
            <person name="Ng V."/>
            <person name="Clum A."/>
            <person name="Ohm R."/>
            <person name="Martin F."/>
            <person name="Silar P."/>
            <person name="Natvig D."/>
            <person name="Lalanne C."/>
            <person name="Gautier V."/>
            <person name="Ament-Velasquez S.L."/>
            <person name="Kruys A."/>
            <person name="Hutchinson M.I."/>
            <person name="Powell A.J."/>
            <person name="Barry K."/>
            <person name="Miller A.N."/>
            <person name="Grigoriev I.V."/>
            <person name="Debuchy R."/>
            <person name="Gladieux P."/>
            <person name="Thoren M.H."/>
            <person name="Johannesson H."/>
        </authorList>
    </citation>
    <scope>NUCLEOTIDE SEQUENCE</scope>
    <source>
        <strain evidence="1">CBS 532.94</strain>
    </source>
</reference>
<dbReference type="EMBL" id="MU860177">
    <property type="protein sequence ID" value="KAK4236689.1"/>
    <property type="molecule type" value="Genomic_DNA"/>
</dbReference>
<protein>
    <submittedName>
        <fullName evidence="1">Uncharacterized protein</fullName>
    </submittedName>
</protein>
<dbReference type="Proteomes" id="UP001303760">
    <property type="component" value="Unassembled WGS sequence"/>
</dbReference>
<name>A0AAN7HE20_9PEZI</name>
<sequence length="186" mass="20981">MDLWLDAMDFSRIHTLQLNYTDGRYILTEQVAQKLPNRVTSLSSLAVHHFIAESFILALPNNTLNHFRVPPTLSLNDLDQIAKLAPGLRNLKVDLSRQLNGSKETLDWSWEKLRLLAEKLPQLTDLTVYFGLGSECHRPSARQGGWSENGCVGLDRYAKPLLTETVAADMARFLSQHKAGQRLKSV</sequence>
<dbReference type="AlphaFoldDB" id="A0AAN7HE20"/>